<reference evidence="1 2" key="1">
    <citation type="submission" date="2019-03" db="EMBL/GenBank/DDBJ databases">
        <title>Genomics of glacier-inhabiting Cryobacterium strains.</title>
        <authorList>
            <person name="Liu Q."/>
            <person name="Xin Y.-H."/>
        </authorList>
    </citation>
    <scope>NUCLEOTIDE SEQUENCE [LARGE SCALE GENOMIC DNA]</scope>
    <source>
        <strain evidence="1 2">TMT2-16</strain>
    </source>
</reference>
<proteinExistence type="predicted"/>
<accession>A0ABY2JJL9</accession>
<name>A0ABY2JJL9_9MICO</name>
<evidence type="ECO:0000313" key="1">
    <source>
        <dbReference type="EMBL" id="TFD04851.1"/>
    </source>
</evidence>
<evidence type="ECO:0000313" key="2">
    <source>
        <dbReference type="Proteomes" id="UP000297851"/>
    </source>
</evidence>
<gene>
    <name evidence="1" type="ORF">E3T25_04890</name>
</gene>
<sequence length="100" mass="10899">MDEVTGRFTVRTESGSTYLLDLDLCEMCRIPAADDPEREHGLRRDGCAVRLLRIVECTVGCSMQLLIDLAVPGVDATTRRSTAVTAIERVTADLEGKGES</sequence>
<dbReference type="RefSeq" id="WP_134372681.1">
    <property type="nucleotide sequence ID" value="NZ_SOGO01000016.1"/>
</dbReference>
<dbReference type="Proteomes" id="UP000297851">
    <property type="component" value="Unassembled WGS sequence"/>
</dbReference>
<keyword evidence="2" id="KW-1185">Reference proteome</keyword>
<organism evidence="1 2">
    <name type="scientific">Cryobacterium sandaracinum</name>
    <dbReference type="NCBI Taxonomy" id="1259247"/>
    <lineage>
        <taxon>Bacteria</taxon>
        <taxon>Bacillati</taxon>
        <taxon>Actinomycetota</taxon>
        <taxon>Actinomycetes</taxon>
        <taxon>Micrococcales</taxon>
        <taxon>Microbacteriaceae</taxon>
        <taxon>Cryobacterium</taxon>
    </lineage>
</organism>
<comment type="caution">
    <text evidence="1">The sequence shown here is derived from an EMBL/GenBank/DDBJ whole genome shotgun (WGS) entry which is preliminary data.</text>
</comment>
<protein>
    <submittedName>
        <fullName evidence="1">Uncharacterized protein</fullName>
    </submittedName>
</protein>
<dbReference type="EMBL" id="SOGO01000016">
    <property type="protein sequence ID" value="TFD04851.1"/>
    <property type="molecule type" value="Genomic_DNA"/>
</dbReference>